<dbReference type="Proteomes" id="UP000252519">
    <property type="component" value="Unassembled WGS sequence"/>
</dbReference>
<dbReference type="OrthoDB" id="5869162at2759"/>
<sequence>MIRDSTDTEWRCFPKIMNGVIDFSACKILYTIPRWNSQYGCHFCTVSGERTGRSQSWYVRFPRRSDRRTPASLFPMRHFGSTV</sequence>
<organism evidence="1 2">
    <name type="scientific">Ancylostoma caninum</name>
    <name type="common">Dog hookworm</name>
    <dbReference type="NCBI Taxonomy" id="29170"/>
    <lineage>
        <taxon>Eukaryota</taxon>
        <taxon>Metazoa</taxon>
        <taxon>Ecdysozoa</taxon>
        <taxon>Nematoda</taxon>
        <taxon>Chromadorea</taxon>
        <taxon>Rhabditida</taxon>
        <taxon>Rhabditina</taxon>
        <taxon>Rhabditomorpha</taxon>
        <taxon>Strongyloidea</taxon>
        <taxon>Ancylostomatidae</taxon>
        <taxon>Ancylostomatinae</taxon>
        <taxon>Ancylostoma</taxon>
    </lineage>
</organism>
<name>A0A368F442_ANCCA</name>
<proteinExistence type="predicted"/>
<gene>
    <name evidence="1" type="ORF">ANCCAN_27405</name>
</gene>
<protein>
    <submittedName>
        <fullName evidence="1">Uncharacterized protein</fullName>
    </submittedName>
</protein>
<dbReference type="EMBL" id="JOJR01005794">
    <property type="protein sequence ID" value="RCN26866.1"/>
    <property type="molecule type" value="Genomic_DNA"/>
</dbReference>
<evidence type="ECO:0000313" key="1">
    <source>
        <dbReference type="EMBL" id="RCN26866.1"/>
    </source>
</evidence>
<dbReference type="AlphaFoldDB" id="A0A368F442"/>
<evidence type="ECO:0000313" key="2">
    <source>
        <dbReference type="Proteomes" id="UP000252519"/>
    </source>
</evidence>
<accession>A0A368F442</accession>
<comment type="caution">
    <text evidence="1">The sequence shown here is derived from an EMBL/GenBank/DDBJ whole genome shotgun (WGS) entry which is preliminary data.</text>
</comment>
<reference evidence="1 2" key="1">
    <citation type="submission" date="2014-10" db="EMBL/GenBank/DDBJ databases">
        <title>Draft genome of the hookworm Ancylostoma caninum.</title>
        <authorList>
            <person name="Mitreva M."/>
        </authorList>
    </citation>
    <scope>NUCLEOTIDE SEQUENCE [LARGE SCALE GENOMIC DNA]</scope>
    <source>
        <strain evidence="1 2">Baltimore</strain>
    </source>
</reference>
<keyword evidence="2" id="KW-1185">Reference proteome</keyword>